<reference evidence="2 3" key="1">
    <citation type="submission" date="2015-04" db="EMBL/GenBank/DDBJ databases">
        <authorList>
            <person name="Syromyatnikov M.Y."/>
            <person name="Popov V.N."/>
        </authorList>
    </citation>
    <scope>NUCLEOTIDE SEQUENCE [LARGE SCALE GENOMIC DNA]</scope>
</reference>
<evidence type="ECO:0000313" key="2">
    <source>
        <dbReference type="EMBL" id="CRK90764.1"/>
    </source>
</evidence>
<evidence type="ECO:0000313" key="3">
    <source>
        <dbReference type="Proteomes" id="UP000183832"/>
    </source>
</evidence>
<keyword evidence="3" id="KW-1185">Reference proteome</keyword>
<name>A0A1J1HTQ9_9DIPT</name>
<keyword evidence="1" id="KW-1133">Transmembrane helix</keyword>
<sequence>MIQMLSGYIFVYYLQANKQTQNIYVPTLEKRKKSFTELMKLELKTAMFKQLNFSNIIVSAIINFILFFFNGKTFPIASTNLICVNNKNNEQKSTLLKVVFILRYGLIVSGLKGLQGLRIIIMESDLKEFCE</sequence>
<accession>A0A1J1HTQ9</accession>
<proteinExistence type="predicted"/>
<protein>
    <submittedName>
        <fullName evidence="2">CLUMA_CG004456, isoform A</fullName>
    </submittedName>
</protein>
<keyword evidence="1" id="KW-0472">Membrane</keyword>
<gene>
    <name evidence="2" type="ORF">CLUMA_CG004456</name>
</gene>
<feature type="transmembrane region" description="Helical" evidence="1">
    <location>
        <begin position="51"/>
        <end position="69"/>
    </location>
</feature>
<organism evidence="2 3">
    <name type="scientific">Clunio marinus</name>
    <dbReference type="NCBI Taxonomy" id="568069"/>
    <lineage>
        <taxon>Eukaryota</taxon>
        <taxon>Metazoa</taxon>
        <taxon>Ecdysozoa</taxon>
        <taxon>Arthropoda</taxon>
        <taxon>Hexapoda</taxon>
        <taxon>Insecta</taxon>
        <taxon>Pterygota</taxon>
        <taxon>Neoptera</taxon>
        <taxon>Endopterygota</taxon>
        <taxon>Diptera</taxon>
        <taxon>Nematocera</taxon>
        <taxon>Chironomoidea</taxon>
        <taxon>Chironomidae</taxon>
        <taxon>Clunio</taxon>
    </lineage>
</organism>
<feature type="transmembrane region" description="Helical" evidence="1">
    <location>
        <begin position="95"/>
        <end position="114"/>
    </location>
</feature>
<dbReference type="AlphaFoldDB" id="A0A1J1HTQ9"/>
<keyword evidence="1" id="KW-0812">Transmembrane</keyword>
<dbReference type="EMBL" id="CVRI01000020">
    <property type="protein sequence ID" value="CRK90764.1"/>
    <property type="molecule type" value="Genomic_DNA"/>
</dbReference>
<dbReference type="Proteomes" id="UP000183832">
    <property type="component" value="Unassembled WGS sequence"/>
</dbReference>
<evidence type="ECO:0000256" key="1">
    <source>
        <dbReference type="SAM" id="Phobius"/>
    </source>
</evidence>